<dbReference type="EMBL" id="CP045350">
    <property type="protein sequence ID" value="QFT26609.1"/>
    <property type="molecule type" value="Genomic_DNA"/>
</dbReference>
<keyword evidence="2" id="KW-0732">Signal</keyword>
<evidence type="ECO:0000256" key="1">
    <source>
        <dbReference type="SAM" id="MobiDB-lite"/>
    </source>
</evidence>
<dbReference type="OrthoDB" id="7340239at2"/>
<dbReference type="RefSeq" id="WP_152430725.1">
    <property type="nucleotide sequence ID" value="NZ_CBCSDK010000007.1"/>
</dbReference>
<name>A0A5P9CJV6_9VIBR</name>
<feature type="chain" id="PRO_5024978891" description="Lysozyme inhibitor LprI-like N-terminal domain-containing protein" evidence="2">
    <location>
        <begin position="28"/>
        <end position="151"/>
    </location>
</feature>
<dbReference type="InterPro" id="IPR009739">
    <property type="entry name" value="LprI-like_N"/>
</dbReference>
<gene>
    <name evidence="4" type="ORF">FIV01_09235</name>
</gene>
<feature type="domain" description="Lysozyme inhibitor LprI-like N-terminal" evidence="3">
    <location>
        <begin position="57"/>
        <end position="147"/>
    </location>
</feature>
<evidence type="ECO:0000313" key="4">
    <source>
        <dbReference type="EMBL" id="QFT26609.1"/>
    </source>
</evidence>
<dbReference type="KEGG" id="vaq:FIV01_09235"/>
<evidence type="ECO:0000259" key="3">
    <source>
        <dbReference type="Pfam" id="PF07007"/>
    </source>
</evidence>
<sequence length="151" mass="17507" precursor="true">MMRPYTLKTLLILSSFWLGGCAQSTQAVEPSRTELSTETQGSKEPAKTQRSAEYISCSQKALARLDYTRCQSAELQREDVLLNQEYQSAIKRIQTFRHEDLKHMQNLWIKYRDAKCNFFYHKESGSGGQNDAMDCYIDMSQQRTDELKALF</sequence>
<feature type="signal peptide" evidence="2">
    <location>
        <begin position="1"/>
        <end position="27"/>
    </location>
</feature>
<dbReference type="AlphaFoldDB" id="A0A5P9CJV6"/>
<organism evidence="4 5">
    <name type="scientific">Vibrio aquimaris</name>
    <dbReference type="NCBI Taxonomy" id="2587862"/>
    <lineage>
        <taxon>Bacteria</taxon>
        <taxon>Pseudomonadati</taxon>
        <taxon>Pseudomonadota</taxon>
        <taxon>Gammaproteobacteria</taxon>
        <taxon>Vibrionales</taxon>
        <taxon>Vibrionaceae</taxon>
        <taxon>Vibrio</taxon>
    </lineage>
</organism>
<dbReference type="Gene3D" id="1.20.1270.180">
    <property type="match status" value="1"/>
</dbReference>
<dbReference type="Pfam" id="PF07007">
    <property type="entry name" value="LprI"/>
    <property type="match status" value="1"/>
</dbReference>
<proteinExistence type="predicted"/>
<dbReference type="PANTHER" id="PTHR39176:SF1">
    <property type="entry name" value="PERIPLASMIC PROTEIN"/>
    <property type="match status" value="1"/>
</dbReference>
<reference evidence="4 5" key="1">
    <citation type="submission" date="2019-10" db="EMBL/GenBank/DDBJ databases">
        <title>Complete genome sequence of Vibrio sp. strain THAF100, isolated from non-filtered water from the water column of tank 6 of a marine aquarium containing stony-coral fragments. Water maintained at 26 degree C.</title>
        <authorList>
            <person name="Ruckert C."/>
            <person name="Franco A."/>
            <person name="Kalinowski J."/>
            <person name="Glaeser S."/>
        </authorList>
    </citation>
    <scope>NUCLEOTIDE SEQUENCE [LARGE SCALE GENOMIC DNA]</scope>
    <source>
        <strain evidence="4 5">THAF100</strain>
    </source>
</reference>
<feature type="region of interest" description="Disordered" evidence="1">
    <location>
        <begin position="29"/>
        <end position="51"/>
    </location>
</feature>
<evidence type="ECO:0000313" key="5">
    <source>
        <dbReference type="Proteomes" id="UP000326936"/>
    </source>
</evidence>
<dbReference type="PANTHER" id="PTHR39176">
    <property type="entry name" value="PERIPLASMIC PROTEIN-RELATED"/>
    <property type="match status" value="1"/>
</dbReference>
<keyword evidence="5" id="KW-1185">Reference proteome</keyword>
<accession>A0A5P9CJV6</accession>
<dbReference type="PROSITE" id="PS51257">
    <property type="entry name" value="PROKAR_LIPOPROTEIN"/>
    <property type="match status" value="1"/>
</dbReference>
<evidence type="ECO:0000256" key="2">
    <source>
        <dbReference type="SAM" id="SignalP"/>
    </source>
</evidence>
<dbReference type="Proteomes" id="UP000326936">
    <property type="component" value="Chromosome"/>
</dbReference>
<protein>
    <recommendedName>
        <fullName evidence="3">Lysozyme inhibitor LprI-like N-terminal domain-containing protein</fullName>
    </recommendedName>
</protein>